<name>A0ABP5EC64_9ACTN</name>
<sequence>MPMSGDSTNHDNRALWWFGSGTAGFANCTVSVYVPWDGKATDTGGTAAGYQLADTNEAVLANFTVNQNTTHGQWVTLGTVPIAGKSVKLRLLDHGIDYPDNWRYGVSAAKLHCTG</sequence>
<dbReference type="Proteomes" id="UP001499854">
    <property type="component" value="Unassembled WGS sequence"/>
</dbReference>
<reference evidence="2" key="1">
    <citation type="journal article" date="2019" name="Int. J. Syst. Evol. Microbiol.">
        <title>The Global Catalogue of Microorganisms (GCM) 10K type strain sequencing project: providing services to taxonomists for standard genome sequencing and annotation.</title>
        <authorList>
            <consortium name="The Broad Institute Genomics Platform"/>
            <consortium name="The Broad Institute Genome Sequencing Center for Infectious Disease"/>
            <person name="Wu L."/>
            <person name="Ma J."/>
        </authorList>
    </citation>
    <scope>NUCLEOTIDE SEQUENCE [LARGE SCALE GENOMIC DNA]</scope>
    <source>
        <strain evidence="2">JCM 16013</strain>
    </source>
</reference>
<accession>A0ABP5EC64</accession>
<evidence type="ECO:0000313" key="1">
    <source>
        <dbReference type="EMBL" id="GAA1995139.1"/>
    </source>
</evidence>
<organism evidence="1 2">
    <name type="scientific">Catenulispora subtropica</name>
    <dbReference type="NCBI Taxonomy" id="450798"/>
    <lineage>
        <taxon>Bacteria</taxon>
        <taxon>Bacillati</taxon>
        <taxon>Actinomycetota</taxon>
        <taxon>Actinomycetes</taxon>
        <taxon>Catenulisporales</taxon>
        <taxon>Catenulisporaceae</taxon>
        <taxon>Catenulispora</taxon>
    </lineage>
</organism>
<gene>
    <name evidence="1" type="ORF">GCM10009838_69720</name>
</gene>
<keyword evidence="2" id="KW-1185">Reference proteome</keyword>
<evidence type="ECO:0000313" key="2">
    <source>
        <dbReference type="Proteomes" id="UP001499854"/>
    </source>
</evidence>
<proteinExistence type="predicted"/>
<comment type="caution">
    <text evidence="1">The sequence shown here is derived from an EMBL/GenBank/DDBJ whole genome shotgun (WGS) entry which is preliminary data.</text>
</comment>
<dbReference type="EMBL" id="BAAAQM010000053">
    <property type="protein sequence ID" value="GAA1995139.1"/>
    <property type="molecule type" value="Genomic_DNA"/>
</dbReference>
<protein>
    <submittedName>
        <fullName evidence="1">Uncharacterized protein</fullName>
    </submittedName>
</protein>